<sequence length="180" mass="20890">MDNALIELKNNEEIYKSTLMENLVRIAKTISVFDQMNLSSSIKNDMNHVQGAYQDEFSDLYVKGFIMRINEVRQKTVTYTDDVIDKNSYCDAIDLLIHQEELNRQEEEGENEKFRDVYTIISLYTTFVIDEPIHPVGSPFPGHQQVEYINGIYYCPVKKNNEDNPRAVCKFCVAEQTIDS</sequence>
<dbReference type="AlphaFoldDB" id="A0A2U1S916"/>
<gene>
    <name evidence="2" type="ORF">MBBWO_00900</name>
</gene>
<reference evidence="2 3" key="1">
    <citation type="submission" date="2017-03" db="EMBL/GenBank/DDBJ databases">
        <title>Genome sequence of Methanobrevibacter wosei.</title>
        <authorList>
            <person name="Poehlein A."/>
            <person name="Seedorf H."/>
            <person name="Daniel R."/>
        </authorList>
    </citation>
    <scope>NUCLEOTIDE SEQUENCE [LARGE SCALE GENOMIC DNA]</scope>
    <source>
        <strain evidence="2 3">DSM 11979</strain>
    </source>
</reference>
<keyword evidence="3" id="KW-1185">Reference proteome</keyword>
<accession>A0A2U1S916</accession>
<evidence type="ECO:0000313" key="2">
    <source>
        <dbReference type="EMBL" id="PWB86976.1"/>
    </source>
</evidence>
<dbReference type="EMBL" id="MZGU01000002">
    <property type="protein sequence ID" value="PWB86976.1"/>
    <property type="molecule type" value="Genomic_DNA"/>
</dbReference>
<organism evidence="2 3">
    <name type="scientific">Methanobrevibacter woesei</name>
    <dbReference type="NCBI Taxonomy" id="190976"/>
    <lineage>
        <taxon>Archaea</taxon>
        <taxon>Methanobacteriati</taxon>
        <taxon>Methanobacteriota</taxon>
        <taxon>Methanomada group</taxon>
        <taxon>Methanobacteria</taxon>
        <taxon>Methanobacteriales</taxon>
        <taxon>Methanobacteriaceae</taxon>
        <taxon>Methanobrevibacter</taxon>
    </lineage>
</organism>
<proteinExistence type="inferred from homology"/>
<protein>
    <recommendedName>
        <fullName evidence="1">UPF0305 protein MBBWO_00900</fullName>
    </recommendedName>
</protein>
<dbReference type="InterPro" id="IPR019215">
    <property type="entry name" value="DUF2115"/>
</dbReference>
<comment type="caution">
    <text evidence="2">The sequence shown here is derived from an EMBL/GenBank/DDBJ whole genome shotgun (WGS) entry which is preliminary data.</text>
</comment>
<dbReference type="OrthoDB" id="81482at2157"/>
<evidence type="ECO:0000313" key="3">
    <source>
        <dbReference type="Proteomes" id="UP000245577"/>
    </source>
</evidence>
<comment type="similarity">
    <text evidence="1">Belongs to the UPF0305 family.</text>
</comment>
<name>A0A2U1S916_9EURY</name>
<dbReference type="Proteomes" id="UP000245577">
    <property type="component" value="Unassembled WGS sequence"/>
</dbReference>
<evidence type="ECO:0000256" key="1">
    <source>
        <dbReference type="HAMAP-Rule" id="MF_00763"/>
    </source>
</evidence>
<dbReference type="HAMAP" id="MF_00763">
    <property type="entry name" value="UPF0305"/>
    <property type="match status" value="1"/>
</dbReference>
<dbReference type="Pfam" id="PF09888">
    <property type="entry name" value="DUF2115"/>
    <property type="match status" value="1"/>
</dbReference>
<dbReference type="RefSeq" id="WP_116668926.1">
    <property type="nucleotide sequence ID" value="NZ_CALIUN010000002.1"/>
</dbReference>